<gene>
    <name evidence="5" type="ORF">FXF65_11500</name>
</gene>
<dbReference type="InterPro" id="IPR027383">
    <property type="entry name" value="Znf_put"/>
</dbReference>
<evidence type="ECO:0000313" key="6">
    <source>
        <dbReference type="Proteomes" id="UP000322634"/>
    </source>
</evidence>
<organism evidence="5 6">
    <name type="scientific">Actinomadura syzygii</name>
    <dbReference type="NCBI Taxonomy" id="1427538"/>
    <lineage>
        <taxon>Bacteria</taxon>
        <taxon>Bacillati</taxon>
        <taxon>Actinomycetota</taxon>
        <taxon>Actinomycetes</taxon>
        <taxon>Streptosporangiales</taxon>
        <taxon>Thermomonosporaceae</taxon>
        <taxon>Actinomadura</taxon>
    </lineage>
</organism>
<evidence type="ECO:0000259" key="4">
    <source>
        <dbReference type="Pfam" id="PF13490"/>
    </source>
</evidence>
<keyword evidence="3" id="KW-0812">Transmembrane</keyword>
<reference evidence="5 6" key="1">
    <citation type="submission" date="2019-08" db="EMBL/GenBank/DDBJ databases">
        <title>Actinomadura sp. nov. CYP1-5 isolated from mountain soil.</title>
        <authorList>
            <person name="Songsumanus A."/>
            <person name="Kuncharoen N."/>
            <person name="Kudo T."/>
            <person name="Yuki M."/>
            <person name="Igarashi Y."/>
            <person name="Tanasupawat S."/>
        </authorList>
    </citation>
    <scope>NUCLEOTIDE SEQUENCE [LARGE SCALE GENOMIC DNA]</scope>
    <source>
        <strain evidence="5 6">GKU157</strain>
    </source>
</reference>
<dbReference type="AlphaFoldDB" id="A0A5D0UD31"/>
<comment type="caution">
    <text evidence="5">The sequence shown here is derived from an EMBL/GenBank/DDBJ whole genome shotgun (WGS) entry which is preliminary data.</text>
</comment>
<evidence type="ECO:0000256" key="1">
    <source>
        <dbReference type="ARBA" id="ARBA00023015"/>
    </source>
</evidence>
<accession>A0A5D0UD31</accession>
<dbReference type="EMBL" id="VSFF01000004">
    <property type="protein sequence ID" value="TYC15954.1"/>
    <property type="molecule type" value="Genomic_DNA"/>
</dbReference>
<keyword evidence="2" id="KW-0804">Transcription</keyword>
<evidence type="ECO:0000256" key="3">
    <source>
        <dbReference type="SAM" id="Phobius"/>
    </source>
</evidence>
<dbReference type="Gene3D" id="1.10.10.1320">
    <property type="entry name" value="Anti-sigma factor, zinc-finger domain"/>
    <property type="match status" value="1"/>
</dbReference>
<sequence>MTAEVEHSDVGAYALGLLTPADAKTFEGHLASCERCSDELAGLRGVAGLLTGLGAVQDDAPAESASGVVDLMRHRRGLGRGARRTRLLLAVAAVLLFAGGVVVGTTQRHGTVPADLRGWGEIRSADDVKSGLAAVAALQEKGWGTHVALDLGHLTGPRTCRLIVVSTEGEEREVTGWEVPVRGYGAIDSPDHLQVHGGTAIPLGDIERFVLRADGVGDLLSISV</sequence>
<dbReference type="Pfam" id="PF13490">
    <property type="entry name" value="zf-HC2"/>
    <property type="match status" value="1"/>
</dbReference>
<protein>
    <submittedName>
        <fullName evidence="5">Zf-HC2 domain-containing protein</fullName>
    </submittedName>
</protein>
<proteinExistence type="predicted"/>
<feature type="transmembrane region" description="Helical" evidence="3">
    <location>
        <begin position="85"/>
        <end position="104"/>
    </location>
</feature>
<keyword evidence="6" id="KW-1185">Reference proteome</keyword>
<dbReference type="RefSeq" id="WP_148349749.1">
    <property type="nucleotide sequence ID" value="NZ_JBHSBF010000009.1"/>
</dbReference>
<name>A0A5D0UD31_9ACTN</name>
<feature type="domain" description="Putative zinc-finger" evidence="4">
    <location>
        <begin position="10"/>
        <end position="36"/>
    </location>
</feature>
<evidence type="ECO:0000313" key="5">
    <source>
        <dbReference type="EMBL" id="TYC15954.1"/>
    </source>
</evidence>
<keyword evidence="1" id="KW-0805">Transcription regulation</keyword>
<dbReference type="InterPro" id="IPR041916">
    <property type="entry name" value="Anti_sigma_zinc_sf"/>
</dbReference>
<dbReference type="OrthoDB" id="5185837at2"/>
<keyword evidence="3" id="KW-1133">Transmembrane helix</keyword>
<dbReference type="Proteomes" id="UP000322634">
    <property type="component" value="Unassembled WGS sequence"/>
</dbReference>
<evidence type="ECO:0000256" key="2">
    <source>
        <dbReference type="ARBA" id="ARBA00023163"/>
    </source>
</evidence>
<keyword evidence="3" id="KW-0472">Membrane</keyword>